<dbReference type="PANTHER" id="PTHR45784:SF3">
    <property type="entry name" value="C-TYPE LECTIN DOMAIN FAMILY 4 MEMBER K-LIKE-RELATED"/>
    <property type="match status" value="1"/>
</dbReference>
<dbReference type="OMA" id="WIGMSRD"/>
<sequence length="153" mass="17274">MGRFIPVIIIKHKVFTALLPTLLSSTGSNLDPDFVYVNTAMTWSDAQMYCRENFLDLATIKNDVENQQVQSLTNELTWIGLYREPNLLWSDGSSVLFRNIDSINMMIGSKTIICGAAATGRSGRWKGLPCETRLPFVCYGLPGECFFLIKRRK</sequence>
<organism evidence="3 4">
    <name type="scientific">Cyprinodon variegatus</name>
    <name type="common">Sheepshead minnow</name>
    <dbReference type="NCBI Taxonomy" id="28743"/>
    <lineage>
        <taxon>Eukaryota</taxon>
        <taxon>Metazoa</taxon>
        <taxon>Chordata</taxon>
        <taxon>Craniata</taxon>
        <taxon>Vertebrata</taxon>
        <taxon>Euteleostomi</taxon>
        <taxon>Actinopterygii</taxon>
        <taxon>Neopterygii</taxon>
        <taxon>Teleostei</taxon>
        <taxon>Neoteleostei</taxon>
        <taxon>Acanthomorphata</taxon>
        <taxon>Ovalentaria</taxon>
        <taxon>Atherinomorphae</taxon>
        <taxon>Cyprinodontiformes</taxon>
        <taxon>Cyprinodontidae</taxon>
        <taxon>Cyprinodon</taxon>
    </lineage>
</organism>
<reference evidence="3" key="2">
    <citation type="submission" date="2025-09" db="UniProtKB">
        <authorList>
            <consortium name="Ensembl"/>
        </authorList>
    </citation>
    <scope>IDENTIFICATION</scope>
</reference>
<evidence type="ECO:0000313" key="4">
    <source>
        <dbReference type="Proteomes" id="UP000265020"/>
    </source>
</evidence>
<dbReference type="AlphaFoldDB" id="A0A3Q2CT41"/>
<dbReference type="GeneTree" id="ENSGT00940000174504"/>
<dbReference type="InterPro" id="IPR016187">
    <property type="entry name" value="CTDL_fold"/>
</dbReference>
<dbReference type="Gene3D" id="3.10.100.10">
    <property type="entry name" value="Mannose-Binding Protein A, subunit A"/>
    <property type="match status" value="1"/>
</dbReference>
<dbReference type="PANTHER" id="PTHR45784">
    <property type="entry name" value="C-TYPE LECTIN DOMAIN FAMILY 20 MEMBER A-RELATED"/>
    <property type="match status" value="1"/>
</dbReference>
<keyword evidence="4" id="KW-1185">Reference proteome</keyword>
<name>A0A3Q2CT41_CYPVA</name>
<proteinExistence type="predicted"/>
<feature type="domain" description="C-type lectin" evidence="2">
    <location>
        <begin position="34"/>
        <end position="139"/>
    </location>
</feature>
<dbReference type="Ensembl" id="ENSCVAT00000001012.1">
    <property type="protein sequence ID" value="ENSCVAP00000008798.1"/>
    <property type="gene ID" value="ENSCVAG00000010665.1"/>
</dbReference>
<dbReference type="InterPro" id="IPR016186">
    <property type="entry name" value="C-type_lectin-like/link_sf"/>
</dbReference>
<evidence type="ECO:0000256" key="1">
    <source>
        <dbReference type="SAM" id="SignalP"/>
    </source>
</evidence>
<dbReference type="SMART" id="SM00034">
    <property type="entry name" value="CLECT"/>
    <property type="match status" value="1"/>
</dbReference>
<dbReference type="Pfam" id="PF00059">
    <property type="entry name" value="Lectin_C"/>
    <property type="match status" value="1"/>
</dbReference>
<dbReference type="InterPro" id="IPR001304">
    <property type="entry name" value="C-type_lectin-like"/>
</dbReference>
<dbReference type="SUPFAM" id="SSF56436">
    <property type="entry name" value="C-type lectin-like"/>
    <property type="match status" value="1"/>
</dbReference>
<accession>A0A3Q2CT41</accession>
<evidence type="ECO:0000259" key="2">
    <source>
        <dbReference type="PROSITE" id="PS50041"/>
    </source>
</evidence>
<evidence type="ECO:0000313" key="3">
    <source>
        <dbReference type="Ensembl" id="ENSCVAP00000008798.1"/>
    </source>
</evidence>
<feature type="chain" id="PRO_5018642342" description="C-type lectin domain-containing protein" evidence="1">
    <location>
        <begin position="17"/>
        <end position="153"/>
    </location>
</feature>
<feature type="signal peptide" evidence="1">
    <location>
        <begin position="1"/>
        <end position="16"/>
    </location>
</feature>
<dbReference type="Proteomes" id="UP000265020">
    <property type="component" value="Unassembled WGS sequence"/>
</dbReference>
<keyword evidence="1" id="KW-0732">Signal</keyword>
<protein>
    <recommendedName>
        <fullName evidence="2">C-type lectin domain-containing protein</fullName>
    </recommendedName>
</protein>
<dbReference type="PROSITE" id="PS50041">
    <property type="entry name" value="C_TYPE_LECTIN_2"/>
    <property type="match status" value="1"/>
</dbReference>
<reference evidence="3" key="1">
    <citation type="submission" date="2025-08" db="UniProtKB">
        <authorList>
            <consortium name="Ensembl"/>
        </authorList>
    </citation>
    <scope>IDENTIFICATION</scope>
</reference>